<dbReference type="GO" id="GO:0000030">
    <property type="term" value="F:mannosyltransferase activity"/>
    <property type="evidence" value="ECO:0007669"/>
    <property type="project" value="TreeGrafter"/>
</dbReference>
<evidence type="ECO:0000313" key="3">
    <source>
        <dbReference type="Proteomes" id="UP000283341"/>
    </source>
</evidence>
<dbReference type="Gene3D" id="3.90.550.20">
    <property type="match status" value="1"/>
</dbReference>
<dbReference type="EMBL" id="QRVJ01000002">
    <property type="protein sequence ID" value="RGS38995.1"/>
    <property type="molecule type" value="Genomic_DNA"/>
</dbReference>
<dbReference type="PANTHER" id="PTHR32385">
    <property type="entry name" value="MANNOSYL PHOSPHORYLINOSITOL CERAMIDE SYNTHASE"/>
    <property type="match status" value="1"/>
</dbReference>
<organism evidence="2 3">
    <name type="scientific">Bacteroides cellulosilyticus</name>
    <dbReference type="NCBI Taxonomy" id="246787"/>
    <lineage>
        <taxon>Bacteria</taxon>
        <taxon>Pseudomonadati</taxon>
        <taxon>Bacteroidota</taxon>
        <taxon>Bacteroidia</taxon>
        <taxon>Bacteroidales</taxon>
        <taxon>Bacteroidaceae</taxon>
        <taxon>Bacteroides</taxon>
    </lineage>
</organism>
<protein>
    <recommendedName>
        <fullName evidence="4">Glycosyl transferase</fullName>
    </recommendedName>
</protein>
<gene>
    <name evidence="2" type="ORF">DWX97_03350</name>
</gene>
<evidence type="ECO:0000313" key="2">
    <source>
        <dbReference type="EMBL" id="RGS38995.1"/>
    </source>
</evidence>
<comment type="caution">
    <text evidence="2">The sequence shown here is derived from an EMBL/GenBank/DDBJ whole genome shotgun (WGS) entry which is preliminary data.</text>
</comment>
<evidence type="ECO:0000256" key="1">
    <source>
        <dbReference type="ARBA" id="ARBA00022679"/>
    </source>
</evidence>
<dbReference type="GO" id="GO:0051999">
    <property type="term" value="P:mannosyl-inositol phosphorylceramide biosynthetic process"/>
    <property type="evidence" value="ECO:0007669"/>
    <property type="project" value="TreeGrafter"/>
</dbReference>
<name>A0A412IM61_9BACE</name>
<keyword evidence="1" id="KW-0808">Transferase</keyword>
<dbReference type="InterPro" id="IPR029044">
    <property type="entry name" value="Nucleotide-diphossugar_trans"/>
</dbReference>
<dbReference type="SUPFAM" id="SSF53448">
    <property type="entry name" value="Nucleotide-diphospho-sugar transferases"/>
    <property type="match status" value="1"/>
</dbReference>
<dbReference type="Proteomes" id="UP000283341">
    <property type="component" value="Unassembled WGS sequence"/>
</dbReference>
<evidence type="ECO:0008006" key="4">
    <source>
        <dbReference type="Google" id="ProtNLM"/>
    </source>
</evidence>
<dbReference type="AlphaFoldDB" id="A0A412IM61"/>
<dbReference type="GO" id="GO:0016020">
    <property type="term" value="C:membrane"/>
    <property type="evidence" value="ECO:0007669"/>
    <property type="project" value="GOC"/>
</dbReference>
<sequence>MSFLEGIYKLLYIMNMETIKIVHQIWSDKYQPLPAFCQELTKTWKENHSDWDYILWNEEMLDCFIKEEYPEYYRMYNEFTYDMQRWDSVRFLILKKMGGLYVDVDYECLENITPLINNATFAIALEPELHGAQTHFGYAINSALMYSIPNHFFLDRVIDSIFLDISNVDLSLSKLSYVLKTTSVEMLTCIYEHLSISDKNQIKLLPAKNVAPFDHRQLNALKAGVENDELEKCLEEAYAVHYYTYLWR</sequence>
<accession>A0A412IM61</accession>
<dbReference type="InterPro" id="IPR007577">
    <property type="entry name" value="GlycoTrfase_DXD_sugar-bd_CS"/>
</dbReference>
<proteinExistence type="predicted"/>
<dbReference type="Pfam" id="PF04488">
    <property type="entry name" value="Gly_transf_sug"/>
    <property type="match status" value="1"/>
</dbReference>
<dbReference type="InterPro" id="IPR051706">
    <property type="entry name" value="Glycosyltransferase_domain"/>
</dbReference>
<dbReference type="PANTHER" id="PTHR32385:SF15">
    <property type="entry name" value="INOSITOL PHOSPHOCERAMIDE MANNOSYLTRANSFERASE 1"/>
    <property type="match status" value="1"/>
</dbReference>
<reference evidence="2 3" key="1">
    <citation type="submission" date="2018-08" db="EMBL/GenBank/DDBJ databases">
        <title>A genome reference for cultivated species of the human gut microbiota.</title>
        <authorList>
            <person name="Zou Y."/>
            <person name="Xue W."/>
            <person name="Luo G."/>
        </authorList>
    </citation>
    <scope>NUCLEOTIDE SEQUENCE [LARGE SCALE GENOMIC DNA]</scope>
    <source>
        <strain evidence="2 3">AF22-3AC</strain>
    </source>
</reference>